<evidence type="ECO:0000313" key="4">
    <source>
        <dbReference type="Proteomes" id="UP000286077"/>
    </source>
</evidence>
<dbReference type="InterPro" id="IPR027823">
    <property type="entry name" value="DUF4468"/>
</dbReference>
<accession>A0AA92U3X9</accession>
<reference evidence="3 4" key="1">
    <citation type="submission" date="2018-08" db="EMBL/GenBank/DDBJ databases">
        <title>A genome reference for cultivated species of the human gut microbiota.</title>
        <authorList>
            <person name="Zou Y."/>
            <person name="Xue W."/>
            <person name="Luo G."/>
        </authorList>
    </citation>
    <scope>NUCLEOTIDE SEQUENCE [LARGE SCALE GENOMIC DNA]</scope>
    <source>
        <strain evidence="3 4">AF11-14</strain>
    </source>
</reference>
<organism evidence="3 4">
    <name type="scientific">Segatella copri</name>
    <dbReference type="NCBI Taxonomy" id="165179"/>
    <lineage>
        <taxon>Bacteria</taxon>
        <taxon>Pseudomonadati</taxon>
        <taxon>Bacteroidota</taxon>
        <taxon>Bacteroidia</taxon>
        <taxon>Bacteroidales</taxon>
        <taxon>Prevotellaceae</taxon>
        <taxon>Segatella</taxon>
    </lineage>
</organism>
<evidence type="ECO:0000313" key="3">
    <source>
        <dbReference type="EMBL" id="RGW68325.1"/>
    </source>
</evidence>
<dbReference type="AlphaFoldDB" id="A0AA92U3X9"/>
<evidence type="ECO:0000259" key="2">
    <source>
        <dbReference type="Pfam" id="PF14730"/>
    </source>
</evidence>
<dbReference type="CDD" id="cd12190">
    <property type="entry name" value="Bacova_04320_like"/>
    <property type="match status" value="1"/>
</dbReference>
<name>A0AA92U3X9_9BACT</name>
<dbReference type="RefSeq" id="WP_118139875.1">
    <property type="nucleotide sequence ID" value="NZ_JAHOFA010000003.1"/>
</dbReference>
<feature type="domain" description="DUF4468" evidence="2">
    <location>
        <begin position="61"/>
        <end position="145"/>
    </location>
</feature>
<feature type="chain" id="PRO_5041705681" evidence="1">
    <location>
        <begin position="21"/>
        <end position="227"/>
    </location>
</feature>
<dbReference type="Pfam" id="PF14730">
    <property type="entry name" value="DUF4468"/>
    <property type="match status" value="1"/>
</dbReference>
<dbReference type="Gene3D" id="3.30.530.80">
    <property type="match status" value="1"/>
</dbReference>
<evidence type="ECO:0000256" key="1">
    <source>
        <dbReference type="SAM" id="SignalP"/>
    </source>
</evidence>
<gene>
    <name evidence="3" type="ORF">DWV60_07200</name>
</gene>
<feature type="signal peptide" evidence="1">
    <location>
        <begin position="1"/>
        <end position="20"/>
    </location>
</feature>
<dbReference type="Proteomes" id="UP000286077">
    <property type="component" value="Unassembled WGS sequence"/>
</dbReference>
<sequence length="227" mass="25148">MKKFILVALAALFVCSAVDAQILRADELEKYAKEKYGEKWVDAATNLGTQLTLDKNNAITYTQVIPAEGKTKDQLYVLLNYWFTATFNDANSVIKLNDKELGTIIAQGFVESIAQHAGGTNAYNVNLRPVIKCDIKDNKVRVTYTVPFYSVNVAVGGGWMGAMGGTIPTRSDQNWTLDKCYPFAKKDSHKKTSCKALVMAHAYSNVVMDKIEECIKNGLSGNENDNW</sequence>
<protein>
    <submittedName>
        <fullName evidence="3">DUF4468 domain-containing protein</fullName>
    </submittedName>
</protein>
<keyword evidence="1" id="KW-0732">Signal</keyword>
<comment type="caution">
    <text evidence="3">The sequence shown here is derived from an EMBL/GenBank/DDBJ whole genome shotgun (WGS) entry which is preliminary data.</text>
</comment>
<dbReference type="EMBL" id="QSAQ01000015">
    <property type="protein sequence ID" value="RGW68325.1"/>
    <property type="molecule type" value="Genomic_DNA"/>
</dbReference>
<proteinExistence type="predicted"/>